<dbReference type="AlphaFoldDB" id="A0A8S1LEU1"/>
<dbReference type="FunFam" id="3.20.20.70:FF:000202">
    <property type="entry name" value="Alpha-galactosidase"/>
    <property type="match status" value="1"/>
</dbReference>
<feature type="signal peptide" evidence="8">
    <location>
        <begin position="1"/>
        <end position="22"/>
    </location>
</feature>
<comment type="caution">
    <text evidence="10">The sequence shown here is derived from an EMBL/GenBank/DDBJ whole genome shotgun (WGS) entry which is preliminary data.</text>
</comment>
<dbReference type="Pfam" id="PF17801">
    <property type="entry name" value="Melibiase_C"/>
    <property type="match status" value="1"/>
</dbReference>
<proteinExistence type="inferred from homology"/>
<dbReference type="PROSITE" id="PS00512">
    <property type="entry name" value="ALPHA_GALACTOSIDASE"/>
    <property type="match status" value="1"/>
</dbReference>
<name>A0A8S1LEU1_9CILI</name>
<sequence length="382" mass="42574">MQKYFFICVILITLNALDNGLGRKPPMGWNPWNKYGCNINEEIVRQTADALVSTGLAAAGYIYLNLDDCWQSDRDPVTKRIIVDPIRFPSGMPSLVQYVHSKGLKFGLYSDAGMQTCEGKPGSLGYEDIDAQTYAEWDIDYLKYDNCHTDGTSPKVRYPPMSAALMKQSKKIYFSMCEWGLEKPWLWAPPIANSWRTTGDISDHWYSFIAILEEQAHLAQYAGPGQWNDPDMLEVGNGGMKTHEYQAHFALWAILKAPLLIGCDITNMSQETKKILMNPEVIAVNQDSLGIQASRVKKVLTSEVWAAEVADNGPGVVAVLFNQASLTESITIEFDKLGISGTQSVRDLINQVELGQATTSYTCQVPAHSAVMVKFRDVHTDQ</sequence>
<evidence type="ECO:0000256" key="7">
    <source>
        <dbReference type="ARBA" id="ARBA00023295"/>
    </source>
</evidence>
<evidence type="ECO:0000256" key="6">
    <source>
        <dbReference type="ARBA" id="ARBA00023157"/>
    </source>
</evidence>
<feature type="domain" description="Alpha galactosidase C-terminal" evidence="9">
    <location>
        <begin position="302"/>
        <end position="375"/>
    </location>
</feature>
<dbReference type="CDD" id="cd14792">
    <property type="entry name" value="GH27"/>
    <property type="match status" value="1"/>
</dbReference>
<evidence type="ECO:0000313" key="11">
    <source>
        <dbReference type="Proteomes" id="UP000692954"/>
    </source>
</evidence>
<dbReference type="EMBL" id="CAJJDN010000021">
    <property type="protein sequence ID" value="CAD8066137.1"/>
    <property type="molecule type" value="Genomic_DNA"/>
</dbReference>
<keyword evidence="5" id="KW-0378">Hydrolase</keyword>
<dbReference type="InterPro" id="IPR002241">
    <property type="entry name" value="Glyco_hydro_27"/>
</dbReference>
<keyword evidence="11" id="KW-1185">Reference proteome</keyword>
<evidence type="ECO:0000256" key="1">
    <source>
        <dbReference type="ARBA" id="ARBA00001255"/>
    </source>
</evidence>
<dbReference type="GO" id="GO:0004557">
    <property type="term" value="F:alpha-galactosidase activity"/>
    <property type="evidence" value="ECO:0007669"/>
    <property type="project" value="UniProtKB-EC"/>
</dbReference>
<evidence type="ECO:0000256" key="2">
    <source>
        <dbReference type="ARBA" id="ARBA00009743"/>
    </source>
</evidence>
<dbReference type="PANTHER" id="PTHR11452">
    <property type="entry name" value="ALPHA-GALACTOSIDASE/ALPHA-N-ACETYLGALACTOSAMINIDASE"/>
    <property type="match status" value="1"/>
</dbReference>
<reference evidence="10" key="1">
    <citation type="submission" date="2021-01" db="EMBL/GenBank/DDBJ databases">
        <authorList>
            <consortium name="Genoscope - CEA"/>
            <person name="William W."/>
        </authorList>
    </citation>
    <scope>NUCLEOTIDE SEQUENCE</scope>
</reference>
<dbReference type="GO" id="GO:0005995">
    <property type="term" value="P:melibiose catabolic process"/>
    <property type="evidence" value="ECO:0007669"/>
    <property type="project" value="UniProtKB-ARBA"/>
</dbReference>
<evidence type="ECO:0000313" key="10">
    <source>
        <dbReference type="EMBL" id="CAD8066137.1"/>
    </source>
</evidence>
<gene>
    <name evidence="10" type="ORF">PSON_ATCC_30995.1.T0210148</name>
</gene>
<dbReference type="EC" id="3.2.1.22" evidence="3"/>
<dbReference type="OrthoDB" id="5795902at2759"/>
<dbReference type="InterPro" id="IPR000111">
    <property type="entry name" value="Glyco_hydro_27/36_CS"/>
</dbReference>
<feature type="chain" id="PRO_5035935368" description="alpha-galactosidase" evidence="8">
    <location>
        <begin position="23"/>
        <end position="382"/>
    </location>
</feature>
<accession>A0A8S1LEU1</accession>
<keyword evidence="4 8" id="KW-0732">Signal</keyword>
<evidence type="ECO:0000256" key="4">
    <source>
        <dbReference type="ARBA" id="ARBA00022729"/>
    </source>
</evidence>
<evidence type="ECO:0000256" key="5">
    <source>
        <dbReference type="ARBA" id="ARBA00022801"/>
    </source>
</evidence>
<comment type="similarity">
    <text evidence="2">Belongs to the glycosyl hydrolase 27 family.</text>
</comment>
<comment type="catalytic activity">
    <reaction evidence="1">
        <text>Hydrolysis of terminal, non-reducing alpha-D-galactose residues in alpha-D-galactosides, including galactose oligosaccharides, galactomannans and galactolipids.</text>
        <dbReference type="EC" id="3.2.1.22"/>
    </reaction>
</comment>
<evidence type="ECO:0000259" key="9">
    <source>
        <dbReference type="Pfam" id="PF17801"/>
    </source>
</evidence>
<dbReference type="InterPro" id="IPR041233">
    <property type="entry name" value="Melibiase_C"/>
</dbReference>
<protein>
    <recommendedName>
        <fullName evidence="3">alpha-galactosidase</fullName>
        <ecNumber evidence="3">3.2.1.22</ecNumber>
    </recommendedName>
</protein>
<dbReference type="Proteomes" id="UP000692954">
    <property type="component" value="Unassembled WGS sequence"/>
</dbReference>
<organism evidence="10 11">
    <name type="scientific">Paramecium sonneborni</name>
    <dbReference type="NCBI Taxonomy" id="65129"/>
    <lineage>
        <taxon>Eukaryota</taxon>
        <taxon>Sar</taxon>
        <taxon>Alveolata</taxon>
        <taxon>Ciliophora</taxon>
        <taxon>Intramacronucleata</taxon>
        <taxon>Oligohymenophorea</taxon>
        <taxon>Peniculida</taxon>
        <taxon>Parameciidae</taxon>
        <taxon>Paramecium</taxon>
    </lineage>
</organism>
<dbReference type="Pfam" id="PF16499">
    <property type="entry name" value="Melibiase_2"/>
    <property type="match status" value="1"/>
</dbReference>
<evidence type="ECO:0000256" key="3">
    <source>
        <dbReference type="ARBA" id="ARBA00012755"/>
    </source>
</evidence>
<keyword evidence="6" id="KW-1015">Disulfide bond</keyword>
<dbReference type="PANTHER" id="PTHR11452:SF75">
    <property type="entry name" value="ALPHA-GALACTOSIDASE MEL1"/>
    <property type="match status" value="1"/>
</dbReference>
<evidence type="ECO:0000256" key="8">
    <source>
        <dbReference type="SAM" id="SignalP"/>
    </source>
</evidence>
<keyword evidence="7" id="KW-0326">Glycosidase</keyword>